<name>A0A947DJ51_9CYAN</name>
<evidence type="ECO:0000313" key="2">
    <source>
        <dbReference type="Proteomes" id="UP000717364"/>
    </source>
</evidence>
<proteinExistence type="predicted"/>
<dbReference type="RefSeq" id="WP_215610451.1">
    <property type="nucleotide sequence ID" value="NZ_JADOES010000045.1"/>
</dbReference>
<comment type="caution">
    <text evidence="1">The sequence shown here is derived from an EMBL/GenBank/DDBJ whole genome shotgun (WGS) entry which is preliminary data.</text>
</comment>
<gene>
    <name evidence="1" type="ORF">IXB50_18340</name>
</gene>
<reference evidence="1" key="1">
    <citation type="submission" date="2020-11" db="EMBL/GenBank/DDBJ databases">
        <authorList>
            <person name="Konstantinou D."/>
            <person name="Gkelis S."/>
            <person name="Popin R."/>
            <person name="Fewer D."/>
            <person name="Sivonen K."/>
        </authorList>
    </citation>
    <scope>NUCLEOTIDE SEQUENCE</scope>
    <source>
        <strain evidence="1">TAU-MAC 1115</strain>
    </source>
</reference>
<organism evidence="1 2">
    <name type="scientific">Leptothoe spongobia TAU-MAC 1115</name>
    <dbReference type="NCBI Taxonomy" id="1967444"/>
    <lineage>
        <taxon>Bacteria</taxon>
        <taxon>Bacillati</taxon>
        <taxon>Cyanobacteriota</taxon>
        <taxon>Cyanophyceae</taxon>
        <taxon>Nodosilineales</taxon>
        <taxon>Cymatolegaceae</taxon>
        <taxon>Leptothoe</taxon>
        <taxon>Leptothoe spongobia</taxon>
    </lineage>
</organism>
<dbReference type="Proteomes" id="UP000717364">
    <property type="component" value="Unassembled WGS sequence"/>
</dbReference>
<protein>
    <submittedName>
        <fullName evidence="1">Uncharacterized protein</fullName>
    </submittedName>
</protein>
<reference evidence="1" key="2">
    <citation type="journal article" date="2021" name="Mar. Drugs">
        <title>Genome Reduction and Secondary Metabolism of the Marine Sponge-Associated Cyanobacterium Leptothoe.</title>
        <authorList>
            <person name="Konstantinou D."/>
            <person name="Popin R.V."/>
            <person name="Fewer D.P."/>
            <person name="Sivonen K."/>
            <person name="Gkelis S."/>
        </authorList>
    </citation>
    <scope>NUCLEOTIDE SEQUENCE</scope>
    <source>
        <strain evidence="1">TAU-MAC 1115</strain>
    </source>
</reference>
<dbReference type="AlphaFoldDB" id="A0A947DJ51"/>
<dbReference type="EMBL" id="JADOES010000045">
    <property type="protein sequence ID" value="MBT9317385.1"/>
    <property type="molecule type" value="Genomic_DNA"/>
</dbReference>
<keyword evidence="2" id="KW-1185">Reference proteome</keyword>
<accession>A0A947DJ51</accession>
<evidence type="ECO:0000313" key="1">
    <source>
        <dbReference type="EMBL" id="MBT9317385.1"/>
    </source>
</evidence>
<sequence length="97" mass="11720">MQLFYSEQSHKSTSPTFRSELRTADNWLIRAYQVLKQWLIVENEISVKQVVDYDGNIWWEVCDPYTRQQKWMASEEEVLVWVDTYRHRANITDCKTS</sequence>